<dbReference type="InterPro" id="IPR013538">
    <property type="entry name" value="ASHA1/2-like_C"/>
</dbReference>
<dbReference type="CDD" id="cd07814">
    <property type="entry name" value="SRPBCC_CalC_Aha1-like"/>
    <property type="match status" value="1"/>
</dbReference>
<dbReference type="InterPro" id="IPR023393">
    <property type="entry name" value="START-like_dom_sf"/>
</dbReference>
<evidence type="ECO:0000313" key="3">
    <source>
        <dbReference type="EMBL" id="MEK9502769.1"/>
    </source>
</evidence>
<comment type="caution">
    <text evidence="3">The sequence shown here is derived from an EMBL/GenBank/DDBJ whole genome shotgun (WGS) entry which is preliminary data.</text>
</comment>
<dbReference type="SUPFAM" id="SSF55961">
    <property type="entry name" value="Bet v1-like"/>
    <property type="match status" value="1"/>
</dbReference>
<organism evidence="3 4">
    <name type="scientific">Gaopeijia maritima</name>
    <dbReference type="NCBI Taxonomy" id="3119007"/>
    <lineage>
        <taxon>Bacteria</taxon>
        <taxon>Pseudomonadati</taxon>
        <taxon>Gemmatimonadota</taxon>
        <taxon>Longimicrobiia</taxon>
        <taxon>Gaopeijiales</taxon>
        <taxon>Gaopeijiaceae</taxon>
        <taxon>Gaopeijia</taxon>
    </lineage>
</organism>
<dbReference type="RefSeq" id="WP_405281178.1">
    <property type="nucleotide sequence ID" value="NZ_JBBHLI010000015.1"/>
</dbReference>
<evidence type="ECO:0000256" key="1">
    <source>
        <dbReference type="ARBA" id="ARBA00006817"/>
    </source>
</evidence>
<sequence length="266" mass="29453">MIESNDEGRTIEVTIRIEADPRRVWTALIHPEEIERWFPLHARGEGRDGGRVEVTWGDEGWWGTTLSIVNDGTHARFVDEAAVEHGGPVLYMDYHLESDRGATVLRFVHSGFGPEDRWDDFLDALDAGWSYFFRNLKVYLEHHPGTPRTMIHARPGTRGSRPEIYAALVRAVGIDPDALRETAVGAPVTLRVGNEPVDAVLEAAVDGRTFAARVPSLEQSLLFLEIEKAGDEAKVGVWWSSYGPSAATAGRLAESRDAIVTALEAR</sequence>
<feature type="domain" description="Activator of Hsp90 ATPase homologue 1/2-like C-terminal" evidence="2">
    <location>
        <begin position="19"/>
        <end position="141"/>
    </location>
</feature>
<keyword evidence="4" id="KW-1185">Reference proteome</keyword>
<dbReference type="Proteomes" id="UP001484239">
    <property type="component" value="Unassembled WGS sequence"/>
</dbReference>
<evidence type="ECO:0000313" key="4">
    <source>
        <dbReference type="Proteomes" id="UP001484239"/>
    </source>
</evidence>
<dbReference type="Gene3D" id="3.30.530.20">
    <property type="match status" value="1"/>
</dbReference>
<dbReference type="EMBL" id="JBBHLI010000015">
    <property type="protein sequence ID" value="MEK9502769.1"/>
    <property type="molecule type" value="Genomic_DNA"/>
</dbReference>
<name>A0ABU9EDD2_9BACT</name>
<evidence type="ECO:0000259" key="2">
    <source>
        <dbReference type="Pfam" id="PF08327"/>
    </source>
</evidence>
<gene>
    <name evidence="3" type="ORF">WI372_17365</name>
</gene>
<accession>A0ABU9EDD2</accession>
<protein>
    <submittedName>
        <fullName evidence="3">SRPBCC domain-containing protein</fullName>
    </submittedName>
</protein>
<comment type="similarity">
    <text evidence="1">Belongs to the AHA1 family.</text>
</comment>
<reference evidence="3 4" key="1">
    <citation type="submission" date="2024-02" db="EMBL/GenBank/DDBJ databases">
        <title>A novel Gemmatimonadota bacterium.</title>
        <authorList>
            <person name="Du Z.-J."/>
            <person name="Ye Y.-Q."/>
        </authorList>
    </citation>
    <scope>NUCLEOTIDE SEQUENCE [LARGE SCALE GENOMIC DNA]</scope>
    <source>
        <strain evidence="3 4">DH-20</strain>
    </source>
</reference>
<proteinExistence type="inferred from homology"/>
<dbReference type="Pfam" id="PF08327">
    <property type="entry name" value="AHSA1"/>
    <property type="match status" value="1"/>
</dbReference>